<dbReference type="EMBL" id="JAWDJW010000912">
    <property type="protein sequence ID" value="KAK3079801.1"/>
    <property type="molecule type" value="Genomic_DNA"/>
</dbReference>
<organism evidence="1 2">
    <name type="scientific">Coniosporium uncinatum</name>
    <dbReference type="NCBI Taxonomy" id="93489"/>
    <lineage>
        <taxon>Eukaryota</taxon>
        <taxon>Fungi</taxon>
        <taxon>Dikarya</taxon>
        <taxon>Ascomycota</taxon>
        <taxon>Pezizomycotina</taxon>
        <taxon>Dothideomycetes</taxon>
        <taxon>Dothideomycetes incertae sedis</taxon>
        <taxon>Coniosporium</taxon>
    </lineage>
</organism>
<accession>A0ACC3DT72</accession>
<dbReference type="Proteomes" id="UP001186974">
    <property type="component" value="Unassembled WGS sequence"/>
</dbReference>
<reference evidence="1" key="1">
    <citation type="submission" date="2024-09" db="EMBL/GenBank/DDBJ databases">
        <title>Black Yeasts Isolated from many extreme environments.</title>
        <authorList>
            <person name="Coleine C."/>
            <person name="Stajich J.E."/>
            <person name="Selbmann L."/>
        </authorList>
    </citation>
    <scope>NUCLEOTIDE SEQUENCE</scope>
    <source>
        <strain evidence="1">CCFEE 5737</strain>
    </source>
</reference>
<keyword evidence="2" id="KW-1185">Reference proteome</keyword>
<comment type="caution">
    <text evidence="1">The sequence shown here is derived from an EMBL/GenBank/DDBJ whole genome shotgun (WGS) entry which is preliminary data.</text>
</comment>
<evidence type="ECO:0000313" key="1">
    <source>
        <dbReference type="EMBL" id="KAK3079801.1"/>
    </source>
</evidence>
<name>A0ACC3DT72_9PEZI</name>
<proteinExistence type="predicted"/>
<sequence length="253" mass="27467">MLRPNYARCTTNETLVCFITSSFAQCLGVRKPAAGAGFKDGKSLGTSRLEAAVSETMKVKWIAEASAHPAEQQEEIPQEYNYFHVQEPVCSDSEVAAPLCEQTSTTPPAITEPAITDFASTGAVYDHRIHSDDDLLTVSVAPIRTNLASCFYGAATIAAHLRCSLHTPSGRLLKFIEVNSMWITMPGVMRIRPDKTTAGKDEVNGEPVEAVETCWHEPVQVKASNEGNGQVHQDMGVEAIGGDFVTGVARKWR</sequence>
<protein>
    <submittedName>
        <fullName evidence="1">Uncharacterized protein</fullName>
    </submittedName>
</protein>
<gene>
    <name evidence="1" type="ORF">LTS18_003880</name>
</gene>
<evidence type="ECO:0000313" key="2">
    <source>
        <dbReference type="Proteomes" id="UP001186974"/>
    </source>
</evidence>